<organism evidence="1 2">
    <name type="scientific">Marasmius oreades</name>
    <name type="common">fairy-ring Marasmius</name>
    <dbReference type="NCBI Taxonomy" id="181124"/>
    <lineage>
        <taxon>Eukaryota</taxon>
        <taxon>Fungi</taxon>
        <taxon>Dikarya</taxon>
        <taxon>Basidiomycota</taxon>
        <taxon>Agaricomycotina</taxon>
        <taxon>Agaricomycetes</taxon>
        <taxon>Agaricomycetidae</taxon>
        <taxon>Agaricales</taxon>
        <taxon>Marasmiineae</taxon>
        <taxon>Marasmiaceae</taxon>
        <taxon>Marasmius</taxon>
    </lineage>
</organism>
<dbReference type="Proteomes" id="UP001049176">
    <property type="component" value="Chromosome 2"/>
</dbReference>
<protein>
    <submittedName>
        <fullName evidence="1">Uncharacterized protein</fullName>
    </submittedName>
</protein>
<dbReference type="KEGG" id="more:E1B28_005242"/>
<dbReference type="EMBL" id="CM032182">
    <property type="protein sequence ID" value="KAG7097931.1"/>
    <property type="molecule type" value="Genomic_DNA"/>
</dbReference>
<sequence length="72" mass="8037">MVETSSRSAIPTARMLEMWGYDVLSTSKTHGGRDLEISTVPDYVMDMKNTASRTIRPHCENEATMLCSSILL</sequence>
<proteinExistence type="predicted"/>
<gene>
    <name evidence="1" type="ORF">E1B28_005242</name>
</gene>
<evidence type="ECO:0000313" key="2">
    <source>
        <dbReference type="Proteomes" id="UP001049176"/>
    </source>
</evidence>
<dbReference type="GeneID" id="66074318"/>
<evidence type="ECO:0000313" key="1">
    <source>
        <dbReference type="EMBL" id="KAG7097931.1"/>
    </source>
</evidence>
<dbReference type="AlphaFoldDB" id="A0A9P8ADM1"/>
<name>A0A9P8ADM1_9AGAR</name>
<keyword evidence="2" id="KW-1185">Reference proteome</keyword>
<reference evidence="1" key="1">
    <citation type="journal article" date="2021" name="Genome Biol. Evol.">
        <title>The assembled and annotated genome of the fairy-ring fungus Marasmius oreades.</title>
        <authorList>
            <person name="Hiltunen M."/>
            <person name="Ament-Velasquez S.L."/>
            <person name="Johannesson H."/>
        </authorList>
    </citation>
    <scope>NUCLEOTIDE SEQUENCE</scope>
    <source>
        <strain evidence="1">03SP1</strain>
    </source>
</reference>
<comment type="caution">
    <text evidence="1">The sequence shown here is derived from an EMBL/GenBank/DDBJ whole genome shotgun (WGS) entry which is preliminary data.</text>
</comment>
<accession>A0A9P8ADM1</accession>
<dbReference type="RefSeq" id="XP_043014401.1">
    <property type="nucleotide sequence ID" value="XM_043149793.1"/>
</dbReference>